<name>A0A1S6ITV3_9FIRM</name>
<gene>
    <name evidence="1" type="ORF">B0537_03295</name>
</gene>
<protein>
    <submittedName>
        <fullName evidence="1">Uncharacterized protein</fullName>
    </submittedName>
</protein>
<dbReference type="KEGG" id="dfg:B0537_03295"/>
<evidence type="ECO:0000313" key="1">
    <source>
        <dbReference type="EMBL" id="AQS58205.1"/>
    </source>
</evidence>
<proteinExistence type="predicted"/>
<dbReference type="OrthoDB" id="1807760at2"/>
<dbReference type="RefSeq" id="WP_077713171.1">
    <property type="nucleotide sequence ID" value="NZ_CP019698.1"/>
</dbReference>
<sequence>MAAIVDLITDDMEQRGSLEFTLEDSELLNTELKEYTVFYKIVGESRMKLFRNNKLELIFVRLNDDWMRQGKIDLNGASLPVQVRLTWDNNGVDKLAVKHAGQTEFQEITSQQIDN</sequence>
<accession>A0A1S6ITV3</accession>
<keyword evidence="2" id="KW-1185">Reference proteome</keyword>
<dbReference type="STRING" id="1833852.B0537_03295"/>
<evidence type="ECO:0000313" key="2">
    <source>
        <dbReference type="Proteomes" id="UP000189464"/>
    </source>
</evidence>
<organism evidence="1 2">
    <name type="scientific">Desulforamulus ferrireducens</name>
    <dbReference type="NCBI Taxonomy" id="1833852"/>
    <lineage>
        <taxon>Bacteria</taxon>
        <taxon>Bacillati</taxon>
        <taxon>Bacillota</taxon>
        <taxon>Clostridia</taxon>
        <taxon>Eubacteriales</taxon>
        <taxon>Peptococcaceae</taxon>
        <taxon>Desulforamulus</taxon>
    </lineage>
</organism>
<dbReference type="AlphaFoldDB" id="A0A1S6ITV3"/>
<reference evidence="1 2" key="1">
    <citation type="journal article" date="2016" name="Int. J. Syst. Evol. Microbiol.">
        <title>Desulfotomaculum ferrireducens sp. nov., a moderately thermophilic sulfate-reducing and dissimilatory Fe(III)-reducing bacterium isolated from compost.</title>
        <authorList>
            <person name="Yang G."/>
            <person name="Guo J."/>
            <person name="Zhuang L."/>
            <person name="Yuan Y."/>
            <person name="Zhou S."/>
        </authorList>
    </citation>
    <scope>NUCLEOTIDE SEQUENCE [LARGE SCALE GENOMIC DNA]</scope>
    <source>
        <strain evidence="1 2">GSS09</strain>
    </source>
</reference>
<dbReference type="EMBL" id="CP019698">
    <property type="protein sequence ID" value="AQS58205.1"/>
    <property type="molecule type" value="Genomic_DNA"/>
</dbReference>
<dbReference type="Proteomes" id="UP000189464">
    <property type="component" value="Chromosome"/>
</dbReference>